<organism evidence="2 3">
    <name type="scientific">Phaeospirillum tilakii</name>
    <dbReference type="NCBI Taxonomy" id="741673"/>
    <lineage>
        <taxon>Bacteria</taxon>
        <taxon>Pseudomonadati</taxon>
        <taxon>Pseudomonadota</taxon>
        <taxon>Alphaproteobacteria</taxon>
        <taxon>Rhodospirillales</taxon>
        <taxon>Rhodospirillaceae</taxon>
        <taxon>Phaeospirillum</taxon>
    </lineage>
</organism>
<comment type="caution">
    <text evidence="2">The sequence shown here is derived from an EMBL/GenBank/DDBJ whole genome shotgun (WGS) entry which is preliminary data.</text>
</comment>
<protein>
    <submittedName>
        <fullName evidence="2">Uncharacterized protein</fullName>
    </submittedName>
</protein>
<keyword evidence="1" id="KW-0175">Coiled coil</keyword>
<name>A0ABW5CEN0_9PROT</name>
<dbReference type="Proteomes" id="UP001597296">
    <property type="component" value="Unassembled WGS sequence"/>
</dbReference>
<dbReference type="EMBL" id="JBHUIY010000038">
    <property type="protein sequence ID" value="MFD2235181.1"/>
    <property type="molecule type" value="Genomic_DNA"/>
</dbReference>
<accession>A0ABW5CEN0</accession>
<feature type="coiled-coil region" evidence="1">
    <location>
        <begin position="74"/>
        <end position="101"/>
    </location>
</feature>
<reference evidence="3" key="1">
    <citation type="journal article" date="2019" name="Int. J. Syst. Evol. Microbiol.">
        <title>The Global Catalogue of Microorganisms (GCM) 10K type strain sequencing project: providing services to taxonomists for standard genome sequencing and annotation.</title>
        <authorList>
            <consortium name="The Broad Institute Genomics Platform"/>
            <consortium name="The Broad Institute Genome Sequencing Center for Infectious Disease"/>
            <person name="Wu L."/>
            <person name="Ma J."/>
        </authorList>
    </citation>
    <scope>NUCLEOTIDE SEQUENCE [LARGE SCALE GENOMIC DNA]</scope>
    <source>
        <strain evidence="3">KCTC 15012</strain>
    </source>
</reference>
<keyword evidence="3" id="KW-1185">Reference proteome</keyword>
<evidence type="ECO:0000313" key="2">
    <source>
        <dbReference type="EMBL" id="MFD2235181.1"/>
    </source>
</evidence>
<proteinExistence type="predicted"/>
<dbReference type="RefSeq" id="WP_377318121.1">
    <property type="nucleotide sequence ID" value="NZ_JBHUIY010000038.1"/>
</dbReference>
<gene>
    <name evidence="2" type="ORF">ACFSNB_15325</name>
</gene>
<evidence type="ECO:0000313" key="3">
    <source>
        <dbReference type="Proteomes" id="UP001597296"/>
    </source>
</evidence>
<sequence>MSEPPSLSDPLPAELGFERRLEEARESLPDLVRGAGDDPLGDDARQVAERLARRIAEMPPGERRQIRRRIAVAINDLEGLVGELEGELSTLSEDLRALNRHGGAARAYLQGAVVAHDRSS</sequence>
<evidence type="ECO:0000256" key="1">
    <source>
        <dbReference type="SAM" id="Coils"/>
    </source>
</evidence>